<dbReference type="InterPro" id="IPR047347">
    <property type="entry name" value="YvaQ-like_sensor"/>
</dbReference>
<proteinExistence type="inferred from homology"/>
<dbReference type="InterPro" id="IPR051310">
    <property type="entry name" value="MCP_chemotaxis"/>
</dbReference>
<keyword evidence="3" id="KW-0807">Transducer</keyword>
<comment type="caution">
    <text evidence="6">The sequence shown here is derived from an EMBL/GenBank/DDBJ whole genome shotgun (WGS) entry which is preliminary data.</text>
</comment>
<keyword evidence="4" id="KW-0472">Membrane</keyword>
<feature type="transmembrane region" description="Helical" evidence="4">
    <location>
        <begin position="151"/>
        <end position="171"/>
    </location>
</feature>
<gene>
    <name evidence="6" type="ORF">PSQ39_01360</name>
</gene>
<evidence type="ECO:0000313" key="7">
    <source>
        <dbReference type="Proteomes" id="UP001528672"/>
    </source>
</evidence>
<feature type="domain" description="Methyl-accepting transducer" evidence="5">
    <location>
        <begin position="232"/>
        <end position="460"/>
    </location>
</feature>
<keyword evidence="7" id="KW-1185">Reference proteome</keyword>
<evidence type="ECO:0000256" key="1">
    <source>
        <dbReference type="ARBA" id="ARBA00022481"/>
    </source>
</evidence>
<keyword evidence="1" id="KW-0488">Methylation</keyword>
<dbReference type="PANTHER" id="PTHR43531:SF14">
    <property type="entry name" value="METHYL-ACCEPTING CHEMOTAXIS PROTEIN I-RELATED"/>
    <property type="match status" value="1"/>
</dbReference>
<name>A0ABT5MBI7_9BURK</name>
<dbReference type="Proteomes" id="UP001528672">
    <property type="component" value="Unassembled WGS sequence"/>
</dbReference>
<reference evidence="6 7" key="1">
    <citation type="submission" date="2023-02" db="EMBL/GenBank/DDBJ databases">
        <title>Bacterial whole genome sequence for Curvibacter sp. HBC28.</title>
        <authorList>
            <person name="Le V."/>
            <person name="Ko S.-R."/>
            <person name="Ahn C.-Y."/>
            <person name="Oh H.-M."/>
        </authorList>
    </citation>
    <scope>NUCLEOTIDE SEQUENCE [LARGE SCALE GENOMIC DNA]</scope>
    <source>
        <strain evidence="6 7">HBC28</strain>
    </source>
</reference>
<dbReference type="SMART" id="SM00283">
    <property type="entry name" value="MA"/>
    <property type="match status" value="1"/>
</dbReference>
<dbReference type="EMBL" id="JAQSIO010000001">
    <property type="protein sequence ID" value="MDD0813269.1"/>
    <property type="molecule type" value="Genomic_DNA"/>
</dbReference>
<protein>
    <submittedName>
        <fullName evidence="6">Methyl-accepting chemotaxis protein</fullName>
    </submittedName>
</protein>
<dbReference type="InterPro" id="IPR004089">
    <property type="entry name" value="MCPsignal_dom"/>
</dbReference>
<dbReference type="SUPFAM" id="SSF58104">
    <property type="entry name" value="Methyl-accepting chemotaxis protein (MCP) signaling domain"/>
    <property type="match status" value="1"/>
</dbReference>
<dbReference type="Gene3D" id="1.10.287.950">
    <property type="entry name" value="Methyl-accepting chemotaxis protein"/>
    <property type="match status" value="1"/>
</dbReference>
<evidence type="ECO:0000259" key="5">
    <source>
        <dbReference type="PROSITE" id="PS50111"/>
    </source>
</evidence>
<evidence type="ECO:0000256" key="2">
    <source>
        <dbReference type="ARBA" id="ARBA00029447"/>
    </source>
</evidence>
<dbReference type="InterPro" id="IPR004090">
    <property type="entry name" value="Chemotax_Me-accpt_rcpt"/>
</dbReference>
<comment type="similarity">
    <text evidence="2">Belongs to the methyl-accepting chemotaxis (MCP) protein family.</text>
</comment>
<accession>A0ABT5MBI7</accession>
<dbReference type="CDD" id="cd11386">
    <property type="entry name" value="MCP_signal"/>
    <property type="match status" value="1"/>
</dbReference>
<dbReference type="Pfam" id="PF00015">
    <property type="entry name" value="MCPsignal"/>
    <property type="match status" value="1"/>
</dbReference>
<keyword evidence="4" id="KW-1133">Transmembrane helix</keyword>
<organism evidence="6 7">
    <name type="scientific">Curvibacter microcysteis</name>
    <dbReference type="NCBI Taxonomy" id="3026419"/>
    <lineage>
        <taxon>Bacteria</taxon>
        <taxon>Pseudomonadati</taxon>
        <taxon>Pseudomonadota</taxon>
        <taxon>Betaproteobacteria</taxon>
        <taxon>Burkholderiales</taxon>
        <taxon>Comamonadaceae</taxon>
        <taxon>Curvibacter</taxon>
    </lineage>
</organism>
<dbReference type="PROSITE" id="PS50111">
    <property type="entry name" value="CHEMOTAXIS_TRANSDUC_2"/>
    <property type="match status" value="1"/>
</dbReference>
<dbReference type="PANTHER" id="PTHR43531">
    <property type="entry name" value="PROTEIN ICFG"/>
    <property type="match status" value="1"/>
</dbReference>
<sequence>MTGINARASLVNRILIEVDARAIAARNLVLITKPAELEQEKLAVTRAHEQVQKDLTALKELTASPEVPADIKALVNDIVVVEQAYGPVALGIVQLALQNKRDEAIAKMNDECRPLLAELIKKSQAYAEVTAKRSAAMVKEAEEHYRIQRNWLVAACLIAVVTAVLTGALIVRSLTRALGAEPGFLGQVAQRVAEGDLANLAGAATAPPDSVLESLGAMQQSLVQIVSQVRGAADSIATGSAQISSGNTDLSQRTEEQASALQQTAATMDEFGNTVRLNADNAKTASELAHNASDVASKGGMVVAQVVETMKGINDSSKKIGDIIGVIDGIAFQTNILALNAAVEAARAGEQGRGFAVVASEVRSLAGRSAEAAKEIKALIGASVEQVEQGTMLVDKAGQTMEEVVTAIARVSHIVSEISLASSEQSSGVTQIGQAINQLDQTTQQNSALVEESAAAAQSR</sequence>
<evidence type="ECO:0000256" key="4">
    <source>
        <dbReference type="SAM" id="Phobius"/>
    </source>
</evidence>
<evidence type="ECO:0000313" key="6">
    <source>
        <dbReference type="EMBL" id="MDD0813269.1"/>
    </source>
</evidence>
<keyword evidence="4" id="KW-0812">Transmembrane</keyword>
<dbReference type="CDD" id="cd19411">
    <property type="entry name" value="MCP2201-like_sensor"/>
    <property type="match status" value="1"/>
</dbReference>
<evidence type="ECO:0000256" key="3">
    <source>
        <dbReference type="PROSITE-ProRule" id="PRU00284"/>
    </source>
</evidence>
<dbReference type="PRINTS" id="PR00260">
    <property type="entry name" value="CHEMTRNSDUCR"/>
</dbReference>